<feature type="domain" description="HeH/LEM" evidence="10">
    <location>
        <begin position="16"/>
        <end position="49"/>
    </location>
</feature>
<dbReference type="InterPro" id="IPR036361">
    <property type="entry name" value="SAP_dom_sf"/>
</dbReference>
<proteinExistence type="predicted"/>
<dbReference type="GO" id="GO:0005783">
    <property type="term" value="C:endoplasmic reticulum"/>
    <property type="evidence" value="ECO:0007669"/>
    <property type="project" value="TreeGrafter"/>
</dbReference>
<keyword evidence="5 8" id="KW-0472">Membrane</keyword>
<feature type="compositionally biased region" description="Basic residues" evidence="7">
    <location>
        <begin position="134"/>
        <end position="146"/>
    </location>
</feature>
<dbReference type="STRING" id="655863.F0XLI7"/>
<feature type="compositionally biased region" description="Basic and acidic residues" evidence="7">
    <location>
        <begin position="110"/>
        <end position="123"/>
    </location>
</feature>
<dbReference type="Gene3D" id="1.10.720.30">
    <property type="entry name" value="SAP domain"/>
    <property type="match status" value="1"/>
</dbReference>
<keyword evidence="4 8" id="KW-1133">Transmembrane helix</keyword>
<feature type="region of interest" description="Disordered" evidence="7">
    <location>
        <begin position="75"/>
        <end position="190"/>
    </location>
</feature>
<feature type="compositionally biased region" description="Acidic residues" evidence="7">
    <location>
        <begin position="303"/>
        <end position="316"/>
    </location>
</feature>
<dbReference type="PANTHER" id="PTHR47808:SF2">
    <property type="entry name" value="LEM DOMAIN-CONTAINING PROTEIN 2"/>
    <property type="match status" value="1"/>
</dbReference>
<feature type="compositionally biased region" description="Polar residues" evidence="7">
    <location>
        <begin position="162"/>
        <end position="173"/>
    </location>
</feature>
<dbReference type="GO" id="GO:0003682">
    <property type="term" value="F:chromatin binding"/>
    <property type="evidence" value="ECO:0007669"/>
    <property type="project" value="InterPro"/>
</dbReference>
<feature type="compositionally biased region" description="Low complexity" evidence="7">
    <location>
        <begin position="281"/>
        <end position="292"/>
    </location>
</feature>
<dbReference type="GeneID" id="25979472"/>
<feature type="compositionally biased region" description="Low complexity" evidence="7">
    <location>
        <begin position="234"/>
        <end position="249"/>
    </location>
</feature>
<dbReference type="CDD" id="cd12935">
    <property type="entry name" value="LEM_like"/>
    <property type="match status" value="1"/>
</dbReference>
<evidence type="ECO:0000256" key="3">
    <source>
        <dbReference type="ARBA" id="ARBA00022692"/>
    </source>
</evidence>
<dbReference type="OrthoDB" id="2503928at2759"/>
<evidence type="ECO:0000256" key="8">
    <source>
        <dbReference type="SAM" id="Phobius"/>
    </source>
</evidence>
<dbReference type="GO" id="GO:0071763">
    <property type="term" value="P:nuclear membrane organization"/>
    <property type="evidence" value="ECO:0007669"/>
    <property type="project" value="TreeGrafter"/>
</dbReference>
<dbReference type="Gene3D" id="1.10.10.1180">
    <property type="entry name" value="MAN1, winged-helix domain"/>
    <property type="match status" value="1"/>
</dbReference>
<dbReference type="InterPro" id="IPR025856">
    <property type="entry name" value="HeH/LEM_domain"/>
</dbReference>
<reference evidence="11 12" key="1">
    <citation type="journal article" date="2011" name="Proc. Natl. Acad. Sci. U.S.A.">
        <title>Genome and transcriptome analyses of the mountain pine beetle-fungal symbiont Grosmannia clavigera, a lodgepole pine pathogen.</title>
        <authorList>
            <person name="DiGuistini S."/>
            <person name="Wang Y."/>
            <person name="Liao N.Y."/>
            <person name="Taylor G."/>
            <person name="Tanguay P."/>
            <person name="Feau N."/>
            <person name="Henrissat B."/>
            <person name="Chan S.K."/>
            <person name="Hesse-Orce U."/>
            <person name="Alamouti S.M."/>
            <person name="Tsui C.K.M."/>
            <person name="Docking R.T."/>
            <person name="Levasseur A."/>
            <person name="Haridas S."/>
            <person name="Robertson G."/>
            <person name="Birol I."/>
            <person name="Holt R.A."/>
            <person name="Marra M.A."/>
            <person name="Hamelin R.C."/>
            <person name="Hirst M."/>
            <person name="Jones S.J.M."/>
            <person name="Bohlmann J."/>
            <person name="Breuil C."/>
        </authorList>
    </citation>
    <scope>NUCLEOTIDE SEQUENCE [LARGE SCALE GENOMIC DNA]</scope>
    <source>
        <strain evidence="12">kw1407 / UAMH 11150</strain>
    </source>
</reference>
<evidence type="ECO:0000259" key="10">
    <source>
        <dbReference type="Pfam" id="PF12949"/>
    </source>
</evidence>
<dbReference type="RefSeq" id="XP_014170619.1">
    <property type="nucleotide sequence ID" value="XM_014315144.1"/>
</dbReference>
<feature type="region of interest" description="Disordered" evidence="7">
    <location>
        <begin position="209"/>
        <end position="316"/>
    </location>
</feature>
<protein>
    <submittedName>
        <fullName evidence="11">Sister chromatid separation protein</fullName>
    </submittedName>
</protein>
<feature type="transmembrane region" description="Helical" evidence="8">
    <location>
        <begin position="365"/>
        <end position="385"/>
    </location>
</feature>
<dbReference type="eggNOG" id="ENOG502QVG5">
    <property type="taxonomic scope" value="Eukaryota"/>
</dbReference>
<dbReference type="InterPro" id="IPR018996">
    <property type="entry name" value="Man1/Src1-like_C"/>
</dbReference>
<feature type="compositionally biased region" description="Low complexity" evidence="7">
    <location>
        <begin position="761"/>
        <end position="775"/>
    </location>
</feature>
<accession>F0XLI7</accession>
<evidence type="ECO:0000256" key="4">
    <source>
        <dbReference type="ARBA" id="ARBA00022989"/>
    </source>
</evidence>
<dbReference type="Pfam" id="PF09402">
    <property type="entry name" value="MSC"/>
    <property type="match status" value="1"/>
</dbReference>
<dbReference type="AlphaFoldDB" id="F0XLI7"/>
<evidence type="ECO:0000313" key="11">
    <source>
        <dbReference type="EMBL" id="EFX01137.1"/>
    </source>
</evidence>
<feature type="region of interest" description="Disordered" evidence="7">
    <location>
        <begin position="757"/>
        <end position="778"/>
    </location>
</feature>
<dbReference type="GO" id="GO:0034399">
    <property type="term" value="C:nuclear periphery"/>
    <property type="evidence" value="ECO:0007669"/>
    <property type="project" value="TreeGrafter"/>
</dbReference>
<keyword evidence="3 8" id="KW-0812">Transmembrane</keyword>
<dbReference type="FunCoup" id="F0XLI7">
    <property type="interactions" value="42"/>
</dbReference>
<dbReference type="InterPro" id="IPR041885">
    <property type="entry name" value="MAN1_winged_helix_dom"/>
</dbReference>
<keyword evidence="6" id="KW-0539">Nucleus</keyword>
<comment type="subcellular location">
    <subcellularLocation>
        <location evidence="1">Nucleus inner membrane</location>
    </subcellularLocation>
</comment>
<evidence type="ECO:0000259" key="9">
    <source>
        <dbReference type="Pfam" id="PF09402"/>
    </source>
</evidence>
<dbReference type="EMBL" id="GL629794">
    <property type="protein sequence ID" value="EFX01137.1"/>
    <property type="molecule type" value="Genomic_DNA"/>
</dbReference>
<gene>
    <name evidence="11" type="ORF">CMQ_6079</name>
</gene>
<dbReference type="InParanoid" id="F0XLI7"/>
<evidence type="ECO:0000256" key="6">
    <source>
        <dbReference type="ARBA" id="ARBA00023242"/>
    </source>
</evidence>
<feature type="domain" description="Man1/Src1-like C-terminal" evidence="9">
    <location>
        <begin position="373"/>
        <end position="741"/>
    </location>
</feature>
<sequence>MSDSESVDYLQPGFDPMTLTNPRLRSILVTYNVPYASNAKKPDLVELFNSHVATQASKILARRARAKRSSMGIIDATQGGQSHSTADGFDDPPPTERKRRTGRAATHSPVKREAMTPRHLDSGHDEDEEDANYRRQRRTSPRKRQSRSTSYQPAAATRTLLRPQSSSRQTRARTPQIKLEPTEEEQPVLPARLEPVPVLSWTPQPARSIARSHHVAQSSTDEEVPFTNDNPFQSGSSPLAAASAAAAGRTPRRRTAVSPEKRSSTGTTMPDSAYARRRTADAAFSASASSSFTLVNPTSPAPESDEDDDDDALEPGEEFTPEAQLELAQEEAALRERNAANGRRVGRKNRADAATSSRRRSVRSALVTPLWVLLLTLLGTYGAWYRQEKMAVGYCGLGRSVVPLLTEQIDWLMDRLPEPMRETVAMVEMPPRLSVLVEPQCELCPAHAFCYSDFSVRCESGYLLKPHPLSLGGLVPLPPTCEPDGERARRVKAVADKAVEELRNRRARWECGDLVDDDGISAASPAMDVPVLKRVIADKRSKKMSKDEFDDLWTAAIGEIETREEVEIEPEYTAPDSGAVSDARLSSTSLARLPFTCAIRRSIRLGFARYRFPVSVLVLAVLALLYVRARFRARRAMLARVPALVDLALERLAAQKELYLIDEDEGGERGVDRDADGLRPDPFLFLPQLRDDVLRSTHSLAARERIWKPVRAVVEQNSNVRAGQREGRNGEVGRAWEWIGPVGTTAHGGVAVVAHRPDPTEGASGSESSGLSEASETVEEIEEIEEIEEARQQRDQIHLLPPETVRMATKRRRCIDDGRSPGRYTELTSRLELSSSTS</sequence>
<dbReference type="PANTHER" id="PTHR47808">
    <property type="entry name" value="INNER NUCLEAR MEMBRANE PROTEIN HEH2-RELATED"/>
    <property type="match status" value="1"/>
</dbReference>
<evidence type="ECO:0000256" key="5">
    <source>
        <dbReference type="ARBA" id="ARBA00023136"/>
    </source>
</evidence>
<evidence type="ECO:0000313" key="12">
    <source>
        <dbReference type="Proteomes" id="UP000007796"/>
    </source>
</evidence>
<evidence type="ECO:0000256" key="1">
    <source>
        <dbReference type="ARBA" id="ARBA00004540"/>
    </source>
</evidence>
<name>F0XLI7_GROCL</name>
<keyword evidence="2" id="KW-0597">Phosphoprotein</keyword>
<feature type="region of interest" description="Disordered" evidence="7">
    <location>
        <begin position="336"/>
        <end position="358"/>
    </location>
</feature>
<feature type="transmembrane region" description="Helical" evidence="8">
    <location>
        <begin position="610"/>
        <end position="627"/>
    </location>
</feature>
<dbReference type="Pfam" id="PF12949">
    <property type="entry name" value="HeH"/>
    <property type="match status" value="1"/>
</dbReference>
<evidence type="ECO:0000256" key="2">
    <source>
        <dbReference type="ARBA" id="ARBA00022553"/>
    </source>
</evidence>
<dbReference type="HOGENOM" id="CLU_010838_2_0_1"/>
<feature type="region of interest" description="Disordered" evidence="7">
    <location>
        <begin position="810"/>
        <end position="838"/>
    </location>
</feature>
<dbReference type="GO" id="GO:0005637">
    <property type="term" value="C:nuclear inner membrane"/>
    <property type="evidence" value="ECO:0007669"/>
    <property type="project" value="UniProtKB-SubCell"/>
</dbReference>
<evidence type="ECO:0000256" key="7">
    <source>
        <dbReference type="SAM" id="MobiDB-lite"/>
    </source>
</evidence>
<dbReference type="Proteomes" id="UP000007796">
    <property type="component" value="Unassembled WGS sequence"/>
</dbReference>
<dbReference type="InterPro" id="IPR044780">
    <property type="entry name" value="Heh2/Src1"/>
</dbReference>
<feature type="compositionally biased region" description="Low complexity" evidence="7">
    <location>
        <begin position="825"/>
        <end position="838"/>
    </location>
</feature>
<keyword evidence="12" id="KW-1185">Reference proteome</keyword>
<organism evidence="12">
    <name type="scientific">Grosmannia clavigera (strain kw1407 / UAMH 11150)</name>
    <name type="common">Blue stain fungus</name>
    <name type="synonym">Graphiocladiella clavigera</name>
    <dbReference type="NCBI Taxonomy" id="655863"/>
    <lineage>
        <taxon>Eukaryota</taxon>
        <taxon>Fungi</taxon>
        <taxon>Dikarya</taxon>
        <taxon>Ascomycota</taxon>
        <taxon>Pezizomycotina</taxon>
        <taxon>Sordariomycetes</taxon>
        <taxon>Sordariomycetidae</taxon>
        <taxon>Ophiostomatales</taxon>
        <taxon>Ophiostomataceae</taxon>
        <taxon>Leptographium</taxon>
    </lineage>
</organism>